<keyword evidence="4" id="KW-1185">Reference proteome</keyword>
<comment type="caution">
    <text evidence="3">The sequence shown here is derived from an EMBL/GenBank/DDBJ whole genome shotgun (WGS) entry which is preliminary data.</text>
</comment>
<dbReference type="Proteomes" id="UP000828390">
    <property type="component" value="Unassembled WGS sequence"/>
</dbReference>
<dbReference type="EMBL" id="JAIWYP010000002">
    <property type="protein sequence ID" value="KAH3868382.1"/>
    <property type="molecule type" value="Genomic_DNA"/>
</dbReference>
<dbReference type="SUPFAM" id="SSF48726">
    <property type="entry name" value="Immunoglobulin"/>
    <property type="match status" value="1"/>
</dbReference>
<accession>A0A9D4RJ68</accession>
<evidence type="ECO:0000313" key="4">
    <source>
        <dbReference type="Proteomes" id="UP000828390"/>
    </source>
</evidence>
<dbReference type="PROSITE" id="PS50835">
    <property type="entry name" value="IG_LIKE"/>
    <property type="match status" value="1"/>
</dbReference>
<reference evidence="3" key="2">
    <citation type="submission" date="2020-11" db="EMBL/GenBank/DDBJ databases">
        <authorList>
            <person name="McCartney M.A."/>
            <person name="Auch B."/>
            <person name="Kono T."/>
            <person name="Mallez S."/>
            <person name="Becker A."/>
            <person name="Gohl D.M."/>
            <person name="Silverstein K.A.T."/>
            <person name="Koren S."/>
            <person name="Bechman K.B."/>
            <person name="Herman A."/>
            <person name="Abrahante J.E."/>
            <person name="Garbe J."/>
        </authorList>
    </citation>
    <scope>NUCLEOTIDE SEQUENCE</scope>
    <source>
        <strain evidence="3">Duluth1</strain>
        <tissue evidence="3">Whole animal</tissue>
    </source>
</reference>
<organism evidence="3 4">
    <name type="scientific">Dreissena polymorpha</name>
    <name type="common">Zebra mussel</name>
    <name type="synonym">Mytilus polymorpha</name>
    <dbReference type="NCBI Taxonomy" id="45954"/>
    <lineage>
        <taxon>Eukaryota</taxon>
        <taxon>Metazoa</taxon>
        <taxon>Spiralia</taxon>
        <taxon>Lophotrochozoa</taxon>
        <taxon>Mollusca</taxon>
        <taxon>Bivalvia</taxon>
        <taxon>Autobranchia</taxon>
        <taxon>Heteroconchia</taxon>
        <taxon>Euheterodonta</taxon>
        <taxon>Imparidentia</taxon>
        <taxon>Neoheterodontei</taxon>
        <taxon>Myida</taxon>
        <taxon>Dreissenoidea</taxon>
        <taxon>Dreissenidae</taxon>
        <taxon>Dreissena</taxon>
    </lineage>
</organism>
<sequence>MTSPSKVNIISHTQATLQCQTSGGLPSASVAWYLGTETDFIDVSSDSLSRSSTVDGLLIVTSTLALSPSRNNINLKAFCSARNVGPTFNSSTTVIDVLCKLLKNVVADNQKDFHMSLI</sequence>
<protein>
    <recommendedName>
        <fullName evidence="2">Ig-like domain-containing protein</fullName>
    </recommendedName>
</protein>
<proteinExistence type="predicted"/>
<name>A0A9D4RJ68_DREPO</name>
<dbReference type="InterPro" id="IPR013162">
    <property type="entry name" value="CD80_C2-set"/>
</dbReference>
<evidence type="ECO:0000313" key="3">
    <source>
        <dbReference type="EMBL" id="KAH3868382.1"/>
    </source>
</evidence>
<dbReference type="InterPro" id="IPR007110">
    <property type="entry name" value="Ig-like_dom"/>
</dbReference>
<dbReference type="InterPro" id="IPR036179">
    <property type="entry name" value="Ig-like_dom_sf"/>
</dbReference>
<dbReference type="Gene3D" id="2.60.40.10">
    <property type="entry name" value="Immunoglobulins"/>
    <property type="match status" value="1"/>
</dbReference>
<feature type="domain" description="Ig-like" evidence="2">
    <location>
        <begin position="1"/>
        <end position="95"/>
    </location>
</feature>
<dbReference type="Pfam" id="PF08205">
    <property type="entry name" value="C2-set_2"/>
    <property type="match status" value="1"/>
</dbReference>
<evidence type="ECO:0000256" key="1">
    <source>
        <dbReference type="ARBA" id="ARBA00023157"/>
    </source>
</evidence>
<gene>
    <name evidence="3" type="ORF">DPMN_031527</name>
</gene>
<keyword evidence="1" id="KW-1015">Disulfide bond</keyword>
<reference evidence="3" key="1">
    <citation type="journal article" date="2019" name="bioRxiv">
        <title>The Genome of the Zebra Mussel, Dreissena polymorpha: A Resource for Invasive Species Research.</title>
        <authorList>
            <person name="McCartney M.A."/>
            <person name="Auch B."/>
            <person name="Kono T."/>
            <person name="Mallez S."/>
            <person name="Zhang Y."/>
            <person name="Obille A."/>
            <person name="Becker A."/>
            <person name="Abrahante J.E."/>
            <person name="Garbe J."/>
            <person name="Badalamenti J.P."/>
            <person name="Herman A."/>
            <person name="Mangelson H."/>
            <person name="Liachko I."/>
            <person name="Sullivan S."/>
            <person name="Sone E.D."/>
            <person name="Koren S."/>
            <person name="Silverstein K.A.T."/>
            <person name="Beckman K.B."/>
            <person name="Gohl D.M."/>
        </authorList>
    </citation>
    <scope>NUCLEOTIDE SEQUENCE</scope>
    <source>
        <strain evidence="3">Duluth1</strain>
        <tissue evidence="3">Whole animal</tissue>
    </source>
</reference>
<dbReference type="AlphaFoldDB" id="A0A9D4RJ68"/>
<evidence type="ECO:0000259" key="2">
    <source>
        <dbReference type="PROSITE" id="PS50835"/>
    </source>
</evidence>
<dbReference type="InterPro" id="IPR013783">
    <property type="entry name" value="Ig-like_fold"/>
</dbReference>